<dbReference type="GO" id="GO:0005886">
    <property type="term" value="C:plasma membrane"/>
    <property type="evidence" value="ECO:0007669"/>
    <property type="project" value="TreeGrafter"/>
</dbReference>
<keyword evidence="6" id="KW-0472">Membrane</keyword>
<name>A0A3N1VLF5_9BACT</name>
<keyword evidence="1" id="KW-0004">4Fe-4S</keyword>
<dbReference type="AlphaFoldDB" id="A0A3N1VLF5"/>
<dbReference type="InterPro" id="IPR036197">
    <property type="entry name" value="NarG-like_sf"/>
</dbReference>
<dbReference type="RefSeq" id="WP_123289532.1">
    <property type="nucleotide sequence ID" value="NZ_RJVA01000010.1"/>
</dbReference>
<reference evidence="8 9" key="1">
    <citation type="submission" date="2018-11" db="EMBL/GenBank/DDBJ databases">
        <title>Genomic Encyclopedia of Type Strains, Phase IV (KMG-IV): sequencing the most valuable type-strain genomes for metagenomic binning, comparative biology and taxonomic classification.</title>
        <authorList>
            <person name="Goeker M."/>
        </authorList>
    </citation>
    <scope>NUCLEOTIDE SEQUENCE [LARGE SCALE GENOMIC DNA]</scope>
    <source>
        <strain evidence="8 9">DSM 22027</strain>
    </source>
</reference>
<dbReference type="PROSITE" id="PS51379">
    <property type="entry name" value="4FE4S_FER_2"/>
    <property type="match status" value="1"/>
</dbReference>
<sequence length="405" mass="45774">MSIKVDPNLMKDLKHFGLKDASKCFHCGNCTAVCPMSETGTPFPRKLVKYAQMGLKDKILRSSEPWLCYYCGTCSDNCPRGADPGETMMVMRRYLTSQYDWTGFSRKFYTSEKFEIMAVIVTGLIVGLLMLLIHGEFDWQNASLEKAWPAHGMEIADLIMASILSFFLLTNVYRFVKFTMGDLLTKIPLRIYASEAKELVLHFLTQKRWAKCEDRTQWIIHLLIMTGYTTAFILVAVLLAGGLAVLGLTWEPLRFQRPFDPLTGRDAIYSVFHPIRLLGYYATIAILIGATYALIGRSRKSKAPYKNSHGTDWMFLVLLELTVITGIAVHILRIMNIPFATYALYILHLMIAVPMLVLEVPFSKWSHLAYRPMAAYLKGVKEKYFAELKNQGPQASATEAAGAKA</sequence>
<gene>
    <name evidence="8" type="ORF">EDC27_1041</name>
</gene>
<evidence type="ECO:0000313" key="9">
    <source>
        <dbReference type="Proteomes" id="UP000276223"/>
    </source>
</evidence>
<dbReference type="GO" id="GO:0051539">
    <property type="term" value="F:4 iron, 4 sulfur cluster binding"/>
    <property type="evidence" value="ECO:0007669"/>
    <property type="project" value="UniProtKB-KW"/>
</dbReference>
<dbReference type="OrthoDB" id="9794954at2"/>
<keyword evidence="4" id="KW-0408">Iron</keyword>
<dbReference type="Pfam" id="PF13183">
    <property type="entry name" value="Fer4_8"/>
    <property type="match status" value="1"/>
</dbReference>
<dbReference type="InterPro" id="IPR017896">
    <property type="entry name" value="4Fe4S_Fe-S-bd"/>
</dbReference>
<dbReference type="SUPFAM" id="SSF46548">
    <property type="entry name" value="alpha-helical ferredoxin"/>
    <property type="match status" value="1"/>
</dbReference>
<evidence type="ECO:0000256" key="5">
    <source>
        <dbReference type="ARBA" id="ARBA00023014"/>
    </source>
</evidence>
<feature type="transmembrane region" description="Helical" evidence="6">
    <location>
        <begin position="116"/>
        <end position="135"/>
    </location>
</feature>
<dbReference type="GO" id="GO:0046872">
    <property type="term" value="F:metal ion binding"/>
    <property type="evidence" value="ECO:0007669"/>
    <property type="project" value="UniProtKB-KW"/>
</dbReference>
<evidence type="ECO:0000256" key="6">
    <source>
        <dbReference type="SAM" id="Phobius"/>
    </source>
</evidence>
<feature type="transmembrane region" description="Helical" evidence="6">
    <location>
        <begin position="155"/>
        <end position="176"/>
    </location>
</feature>
<keyword evidence="2" id="KW-0479">Metal-binding</keyword>
<keyword evidence="6" id="KW-1133">Transmembrane helix</keyword>
<feature type="transmembrane region" description="Helical" evidence="6">
    <location>
        <begin position="218"/>
        <end position="250"/>
    </location>
</feature>
<evidence type="ECO:0000256" key="1">
    <source>
        <dbReference type="ARBA" id="ARBA00022485"/>
    </source>
</evidence>
<organism evidence="8 9">
    <name type="scientific">Desulfosoma caldarium</name>
    <dbReference type="NCBI Taxonomy" id="610254"/>
    <lineage>
        <taxon>Bacteria</taxon>
        <taxon>Pseudomonadati</taxon>
        <taxon>Thermodesulfobacteriota</taxon>
        <taxon>Syntrophobacteria</taxon>
        <taxon>Syntrophobacterales</taxon>
        <taxon>Syntrophobacteraceae</taxon>
        <taxon>Desulfosoma</taxon>
    </lineage>
</organism>
<dbReference type="GO" id="GO:0016491">
    <property type="term" value="F:oxidoreductase activity"/>
    <property type="evidence" value="ECO:0007669"/>
    <property type="project" value="UniProtKB-KW"/>
</dbReference>
<protein>
    <submittedName>
        <fullName evidence="8">Putative adenylylsulfate reductase-associated electron transfer protein QmoC</fullName>
    </submittedName>
</protein>
<dbReference type="EMBL" id="RJVA01000010">
    <property type="protein sequence ID" value="ROR01848.1"/>
    <property type="molecule type" value="Genomic_DNA"/>
</dbReference>
<feature type="transmembrane region" description="Helical" evidence="6">
    <location>
        <begin position="315"/>
        <end position="336"/>
    </location>
</feature>
<evidence type="ECO:0000256" key="3">
    <source>
        <dbReference type="ARBA" id="ARBA00023002"/>
    </source>
</evidence>
<dbReference type="PANTHER" id="PTHR43255">
    <property type="entry name" value="IRON-SULFUR-BINDING OXIDOREDUCTASE FADF-RELATED-RELATED"/>
    <property type="match status" value="1"/>
</dbReference>
<feature type="transmembrane region" description="Helical" evidence="6">
    <location>
        <begin position="278"/>
        <end position="295"/>
    </location>
</feature>
<dbReference type="PANTHER" id="PTHR43255:SF1">
    <property type="entry name" value="IRON-SULFUR-BINDING OXIDOREDUCTASE FADF-RELATED"/>
    <property type="match status" value="1"/>
</dbReference>
<keyword evidence="9" id="KW-1185">Reference proteome</keyword>
<dbReference type="Gene3D" id="1.10.1060.10">
    <property type="entry name" value="Alpha-helical ferredoxin"/>
    <property type="match status" value="1"/>
</dbReference>
<proteinExistence type="predicted"/>
<evidence type="ECO:0000259" key="7">
    <source>
        <dbReference type="PROSITE" id="PS51379"/>
    </source>
</evidence>
<dbReference type="PROSITE" id="PS00198">
    <property type="entry name" value="4FE4S_FER_1"/>
    <property type="match status" value="1"/>
</dbReference>
<evidence type="ECO:0000256" key="2">
    <source>
        <dbReference type="ARBA" id="ARBA00022723"/>
    </source>
</evidence>
<comment type="caution">
    <text evidence="8">The sequence shown here is derived from an EMBL/GenBank/DDBJ whole genome shotgun (WGS) entry which is preliminary data.</text>
</comment>
<dbReference type="SUPFAM" id="SSF103501">
    <property type="entry name" value="Respiratory nitrate reductase 1 gamma chain"/>
    <property type="match status" value="1"/>
</dbReference>
<accession>A0A3N1VLF5</accession>
<dbReference type="Proteomes" id="UP000276223">
    <property type="component" value="Unassembled WGS sequence"/>
</dbReference>
<feature type="transmembrane region" description="Helical" evidence="6">
    <location>
        <begin position="342"/>
        <end position="362"/>
    </location>
</feature>
<keyword evidence="3" id="KW-0560">Oxidoreductase</keyword>
<dbReference type="Gene3D" id="1.20.950.20">
    <property type="entry name" value="Transmembrane di-heme cytochromes, Chain C"/>
    <property type="match status" value="1"/>
</dbReference>
<keyword evidence="5" id="KW-0411">Iron-sulfur</keyword>
<keyword evidence="6" id="KW-0812">Transmembrane</keyword>
<evidence type="ECO:0000256" key="4">
    <source>
        <dbReference type="ARBA" id="ARBA00023004"/>
    </source>
</evidence>
<feature type="domain" description="4Fe-4S ferredoxin-type" evidence="7">
    <location>
        <begin position="14"/>
        <end position="45"/>
    </location>
</feature>
<dbReference type="InterPro" id="IPR017900">
    <property type="entry name" value="4Fe4S_Fe_S_CS"/>
</dbReference>
<dbReference type="InterPro" id="IPR051460">
    <property type="entry name" value="HdrC_iron-sulfur_subunit"/>
</dbReference>
<dbReference type="InterPro" id="IPR009051">
    <property type="entry name" value="Helical_ferredxn"/>
</dbReference>
<evidence type="ECO:0000313" key="8">
    <source>
        <dbReference type="EMBL" id="ROR01848.1"/>
    </source>
</evidence>